<dbReference type="Gene3D" id="3.30.565.10">
    <property type="entry name" value="Histidine kinase-like ATPase, C-terminal domain"/>
    <property type="match status" value="1"/>
</dbReference>
<evidence type="ECO:0000259" key="15">
    <source>
        <dbReference type="PROSITE" id="PS50109"/>
    </source>
</evidence>
<sequence>MVAGVLGTQMLVSLLWATQLRNNAQTETRSAAQHIAFSAASALRFFKSLPPKYRPLMLEQLHEMGGTRFFINVNREPVFLPFKLDEPLIRLVTDEVGTVLRRELPPPSRFEIAFAPVESLPVSDDRVLVQDLPDNWVQHILLIKPRPAPVLVIQTEIEPGNWLYLATVMPDPYFLENNNPFTLDRIVLQLITLAAVMLLSLLVVRWLTRPLDDLADAAEAFGKGDQPVLPPTGSREYVRTARAFSAMQERIQRYIEDREKLFASISHDLRTPITRLKLRAEMLDDPLARCEFHEDLDELDVMVKGALQTVKDSDIHENRTRVSLDALLGRLVRDAQLAGQHASFEPSGLSVMAKPLALKRAISNLLNNGLTYGQQVDIRCDEGVSKIVISLRDHGPGIAEEELARLYEPYVRLDHGRNSNRHGLGLGLGIARNIIQAHGGTLTLANHPDGGLLAQITLPA</sequence>
<dbReference type="EMBL" id="JADFUA010000010">
    <property type="protein sequence ID" value="MBE9610454.1"/>
    <property type="molecule type" value="Genomic_DNA"/>
</dbReference>
<dbReference type="GO" id="GO:0005886">
    <property type="term" value="C:plasma membrane"/>
    <property type="evidence" value="ECO:0007669"/>
    <property type="project" value="UniProtKB-SubCell"/>
</dbReference>
<dbReference type="InterPro" id="IPR003660">
    <property type="entry name" value="HAMP_dom"/>
</dbReference>
<dbReference type="SMART" id="SM00304">
    <property type="entry name" value="HAMP"/>
    <property type="match status" value="1"/>
</dbReference>
<dbReference type="SMART" id="SM00388">
    <property type="entry name" value="HisKA"/>
    <property type="match status" value="1"/>
</dbReference>
<evidence type="ECO:0000256" key="8">
    <source>
        <dbReference type="ARBA" id="ARBA00022692"/>
    </source>
</evidence>
<feature type="domain" description="HAMP" evidence="16">
    <location>
        <begin position="205"/>
        <end position="256"/>
    </location>
</feature>
<evidence type="ECO:0000256" key="10">
    <source>
        <dbReference type="ARBA" id="ARBA00022777"/>
    </source>
</evidence>
<dbReference type="CDD" id="cd06225">
    <property type="entry name" value="HAMP"/>
    <property type="match status" value="1"/>
</dbReference>
<dbReference type="PANTHER" id="PTHR44936">
    <property type="entry name" value="SENSOR PROTEIN CREC"/>
    <property type="match status" value="1"/>
</dbReference>
<dbReference type="InterPro" id="IPR036890">
    <property type="entry name" value="HATPase_C_sf"/>
</dbReference>
<evidence type="ECO:0000256" key="6">
    <source>
        <dbReference type="ARBA" id="ARBA00022553"/>
    </source>
</evidence>
<dbReference type="InterPro" id="IPR003594">
    <property type="entry name" value="HATPase_dom"/>
</dbReference>
<dbReference type="SMART" id="SM00387">
    <property type="entry name" value="HATPase_c"/>
    <property type="match status" value="1"/>
</dbReference>
<keyword evidence="12" id="KW-1133">Transmembrane helix</keyword>
<dbReference type="InterPro" id="IPR050980">
    <property type="entry name" value="2C_sensor_his_kinase"/>
</dbReference>
<dbReference type="GO" id="GO:0000155">
    <property type="term" value="F:phosphorelay sensor kinase activity"/>
    <property type="evidence" value="ECO:0007669"/>
    <property type="project" value="InterPro"/>
</dbReference>
<evidence type="ECO:0000256" key="1">
    <source>
        <dbReference type="ARBA" id="ARBA00000085"/>
    </source>
</evidence>
<dbReference type="Pfam" id="PF02518">
    <property type="entry name" value="HATPase_c"/>
    <property type="match status" value="1"/>
</dbReference>
<evidence type="ECO:0000256" key="7">
    <source>
        <dbReference type="ARBA" id="ARBA00022679"/>
    </source>
</evidence>
<dbReference type="PROSITE" id="PS50109">
    <property type="entry name" value="HIS_KIN"/>
    <property type="match status" value="1"/>
</dbReference>
<evidence type="ECO:0000313" key="18">
    <source>
        <dbReference type="Proteomes" id="UP000604481"/>
    </source>
</evidence>
<dbReference type="PROSITE" id="PS50885">
    <property type="entry name" value="HAMP"/>
    <property type="match status" value="1"/>
</dbReference>
<proteinExistence type="predicted"/>
<dbReference type="CDD" id="cd00075">
    <property type="entry name" value="HATPase"/>
    <property type="match status" value="1"/>
</dbReference>
<dbReference type="PANTHER" id="PTHR44936:SF5">
    <property type="entry name" value="SENSOR HISTIDINE KINASE ENVZ"/>
    <property type="match status" value="1"/>
</dbReference>
<evidence type="ECO:0000256" key="3">
    <source>
        <dbReference type="ARBA" id="ARBA00012438"/>
    </source>
</evidence>
<keyword evidence="9" id="KW-0547">Nucleotide-binding</keyword>
<dbReference type="InterPro" id="IPR003661">
    <property type="entry name" value="HisK_dim/P_dom"/>
</dbReference>
<evidence type="ECO:0000256" key="14">
    <source>
        <dbReference type="ARBA" id="ARBA00023136"/>
    </source>
</evidence>
<dbReference type="GO" id="GO:0005524">
    <property type="term" value="F:ATP binding"/>
    <property type="evidence" value="ECO:0007669"/>
    <property type="project" value="UniProtKB-KW"/>
</dbReference>
<gene>
    <name evidence="17" type="ORF">INR99_14025</name>
</gene>
<organism evidence="17 18">
    <name type="scientific">Chitinilyticum piscinae</name>
    <dbReference type="NCBI Taxonomy" id="2866724"/>
    <lineage>
        <taxon>Bacteria</taxon>
        <taxon>Pseudomonadati</taxon>
        <taxon>Pseudomonadota</taxon>
        <taxon>Betaproteobacteria</taxon>
        <taxon>Neisseriales</taxon>
        <taxon>Chitinibacteraceae</taxon>
        <taxon>Chitinilyticum</taxon>
    </lineage>
</organism>
<keyword evidence="7" id="KW-0808">Transferase</keyword>
<evidence type="ECO:0000256" key="2">
    <source>
        <dbReference type="ARBA" id="ARBA00004429"/>
    </source>
</evidence>
<keyword evidence="14" id="KW-0472">Membrane</keyword>
<dbReference type="InterPro" id="IPR005467">
    <property type="entry name" value="His_kinase_dom"/>
</dbReference>
<evidence type="ECO:0000256" key="4">
    <source>
        <dbReference type="ARBA" id="ARBA00022475"/>
    </source>
</evidence>
<evidence type="ECO:0000256" key="5">
    <source>
        <dbReference type="ARBA" id="ARBA00022519"/>
    </source>
</evidence>
<dbReference type="Pfam" id="PF00672">
    <property type="entry name" value="HAMP"/>
    <property type="match status" value="1"/>
</dbReference>
<dbReference type="InterPro" id="IPR004358">
    <property type="entry name" value="Sig_transdc_His_kin-like_C"/>
</dbReference>
<feature type="domain" description="Histidine kinase" evidence="15">
    <location>
        <begin position="264"/>
        <end position="460"/>
    </location>
</feature>
<comment type="caution">
    <text evidence="17">The sequence shown here is derived from an EMBL/GenBank/DDBJ whole genome shotgun (WGS) entry which is preliminary data.</text>
</comment>
<evidence type="ECO:0000256" key="11">
    <source>
        <dbReference type="ARBA" id="ARBA00022840"/>
    </source>
</evidence>
<evidence type="ECO:0000256" key="12">
    <source>
        <dbReference type="ARBA" id="ARBA00022989"/>
    </source>
</evidence>
<dbReference type="Pfam" id="PF00512">
    <property type="entry name" value="HisKA"/>
    <property type="match status" value="1"/>
</dbReference>
<dbReference type="EC" id="2.7.13.3" evidence="3"/>
<dbReference type="InterPro" id="IPR036097">
    <property type="entry name" value="HisK_dim/P_sf"/>
</dbReference>
<evidence type="ECO:0000313" key="17">
    <source>
        <dbReference type="EMBL" id="MBE9610454.1"/>
    </source>
</evidence>
<comment type="catalytic activity">
    <reaction evidence="1">
        <text>ATP + protein L-histidine = ADP + protein N-phospho-L-histidine.</text>
        <dbReference type="EC" id="2.7.13.3"/>
    </reaction>
</comment>
<comment type="subcellular location">
    <subcellularLocation>
        <location evidence="2">Cell inner membrane</location>
        <topology evidence="2">Multi-pass membrane protein</topology>
    </subcellularLocation>
</comment>
<keyword evidence="8" id="KW-0812">Transmembrane</keyword>
<dbReference type="AlphaFoldDB" id="A0A8J7FQJ5"/>
<evidence type="ECO:0000256" key="9">
    <source>
        <dbReference type="ARBA" id="ARBA00022741"/>
    </source>
</evidence>
<keyword evidence="5" id="KW-0997">Cell inner membrane</keyword>
<dbReference type="PRINTS" id="PR00344">
    <property type="entry name" value="BCTRLSENSOR"/>
</dbReference>
<keyword evidence="13" id="KW-0902">Two-component regulatory system</keyword>
<dbReference type="Gene3D" id="1.10.287.130">
    <property type="match status" value="1"/>
</dbReference>
<dbReference type="CDD" id="cd00082">
    <property type="entry name" value="HisKA"/>
    <property type="match status" value="1"/>
</dbReference>
<evidence type="ECO:0000256" key="13">
    <source>
        <dbReference type="ARBA" id="ARBA00023012"/>
    </source>
</evidence>
<name>A0A8J7FQJ5_9NEIS</name>
<dbReference type="SUPFAM" id="SSF55874">
    <property type="entry name" value="ATPase domain of HSP90 chaperone/DNA topoisomerase II/histidine kinase"/>
    <property type="match status" value="1"/>
</dbReference>
<protein>
    <recommendedName>
        <fullName evidence="3">histidine kinase</fullName>
        <ecNumber evidence="3">2.7.13.3</ecNumber>
    </recommendedName>
</protein>
<keyword evidence="4" id="KW-1003">Cell membrane</keyword>
<keyword evidence="10" id="KW-0418">Kinase</keyword>
<keyword evidence="18" id="KW-1185">Reference proteome</keyword>
<dbReference type="Proteomes" id="UP000604481">
    <property type="component" value="Unassembled WGS sequence"/>
</dbReference>
<reference evidence="17 18" key="1">
    <citation type="submission" date="2020-10" db="EMBL/GenBank/DDBJ databases">
        <title>The genome sequence of Chitinilyticum litopenaei 4Y14.</title>
        <authorList>
            <person name="Liu Y."/>
        </authorList>
    </citation>
    <scope>NUCLEOTIDE SEQUENCE [LARGE SCALE GENOMIC DNA]</scope>
    <source>
        <strain evidence="17 18">4Y14</strain>
    </source>
</reference>
<evidence type="ECO:0000259" key="16">
    <source>
        <dbReference type="PROSITE" id="PS50885"/>
    </source>
</evidence>
<keyword evidence="6" id="KW-0597">Phosphoprotein</keyword>
<accession>A0A8J7FQJ5</accession>
<dbReference type="SUPFAM" id="SSF47384">
    <property type="entry name" value="Homodimeric domain of signal transducing histidine kinase"/>
    <property type="match status" value="1"/>
</dbReference>
<keyword evidence="11" id="KW-0067">ATP-binding</keyword>